<accession>A0A1Z3NA50</accession>
<dbReference type="RefSeq" id="WP_088565823.1">
    <property type="nucleotide sequence ID" value="NZ_CP020946.1"/>
</dbReference>
<keyword evidence="2" id="KW-0418">Kinase</keyword>
<keyword evidence="2" id="KW-0808">Transferase</keyword>
<gene>
    <name evidence="2" type="ORF">B9G79_12625</name>
</gene>
<dbReference type="EMBL" id="CP020946">
    <property type="protein sequence ID" value="ASD64350.1"/>
    <property type="molecule type" value="Genomic_DNA"/>
</dbReference>
<evidence type="ECO:0000313" key="2">
    <source>
        <dbReference type="EMBL" id="ASD64350.1"/>
    </source>
</evidence>
<dbReference type="PANTHER" id="PTHR18964:SF149">
    <property type="entry name" value="BIFUNCTIONAL UDP-N-ACETYLGLUCOSAMINE 2-EPIMERASE_N-ACETYLMANNOSAMINE KINASE"/>
    <property type="match status" value="1"/>
</dbReference>
<dbReference type="AlphaFoldDB" id="A0A1Z3NA50"/>
<reference evidence="2 3" key="1">
    <citation type="submission" date="2017-04" db="EMBL/GenBank/DDBJ databases">
        <title>Whole genome sequence of Bdellovibrio bacteriovorus strain SSB218315.</title>
        <authorList>
            <person name="Oyedara O."/>
            <person name="Rodriguez-Perez M.A."/>
        </authorList>
    </citation>
    <scope>NUCLEOTIDE SEQUENCE [LARGE SCALE GENOMIC DNA]</scope>
    <source>
        <strain evidence="2 3">SSB218315</strain>
    </source>
</reference>
<dbReference type="Pfam" id="PF00480">
    <property type="entry name" value="ROK"/>
    <property type="match status" value="1"/>
</dbReference>
<dbReference type="PANTHER" id="PTHR18964">
    <property type="entry name" value="ROK (REPRESSOR, ORF, KINASE) FAMILY"/>
    <property type="match status" value="1"/>
</dbReference>
<evidence type="ECO:0000256" key="1">
    <source>
        <dbReference type="ARBA" id="ARBA00006479"/>
    </source>
</evidence>
<organism evidence="2 3">
    <name type="scientific">Bdellovibrio bacteriovorus</name>
    <dbReference type="NCBI Taxonomy" id="959"/>
    <lineage>
        <taxon>Bacteria</taxon>
        <taxon>Pseudomonadati</taxon>
        <taxon>Bdellovibrionota</taxon>
        <taxon>Bdellovibrionia</taxon>
        <taxon>Bdellovibrionales</taxon>
        <taxon>Pseudobdellovibrionaceae</taxon>
        <taxon>Bdellovibrio</taxon>
    </lineage>
</organism>
<dbReference type="InterPro" id="IPR043129">
    <property type="entry name" value="ATPase_NBD"/>
</dbReference>
<protein>
    <submittedName>
        <fullName evidence="2">Glucokinase</fullName>
    </submittedName>
</protein>
<dbReference type="OrthoDB" id="9796533at2"/>
<dbReference type="SUPFAM" id="SSF53067">
    <property type="entry name" value="Actin-like ATPase domain"/>
    <property type="match status" value="1"/>
</dbReference>
<comment type="similarity">
    <text evidence="1">Belongs to the ROK (NagC/XylR) family.</text>
</comment>
<proteinExistence type="inferred from homology"/>
<dbReference type="Proteomes" id="UP000197003">
    <property type="component" value="Chromosome"/>
</dbReference>
<dbReference type="InterPro" id="IPR000600">
    <property type="entry name" value="ROK"/>
</dbReference>
<sequence length="320" mass="34989">MKKKTYTIGLDLGGTKLAAALLSDTGEMLDFIKVPVDMNREKSAPKAQKRLIQLMTDIALDFKKRFPNETKASVFKGIGLASAGPLNAETGTLMNPANYPGWKIVPILDLLTKEIHKTWKTPVYFQHDATAAALAEGWVGGAQKMKSFAIVTIGTGVGTGVIFNGLPGQSDGMGSEYGHIVVDYQRLMKSPDKIDHCTVEGIASGTGLLRRAREMGFTGNSVEELIAANDAKYQVLFKEMAWALAILCYNLSIGYNLEKIFLSGGLIKIRNMYLKDLKDHYKKMVRQSKAVFECPIEVAKTQNHAGVIGAGFLPHLYGKK</sequence>
<evidence type="ECO:0000313" key="3">
    <source>
        <dbReference type="Proteomes" id="UP000197003"/>
    </source>
</evidence>
<dbReference type="Gene3D" id="3.30.420.40">
    <property type="match status" value="2"/>
</dbReference>
<dbReference type="GO" id="GO:0016301">
    <property type="term" value="F:kinase activity"/>
    <property type="evidence" value="ECO:0007669"/>
    <property type="project" value="UniProtKB-KW"/>
</dbReference>
<name>A0A1Z3NA50_BDEBC</name>
<dbReference type="CDD" id="cd23763">
    <property type="entry name" value="ASKHA_ATPase_ROK"/>
    <property type="match status" value="1"/>
</dbReference>